<organism evidence="1 2">
    <name type="scientific">Monoraphidium neglectum</name>
    <dbReference type="NCBI Taxonomy" id="145388"/>
    <lineage>
        <taxon>Eukaryota</taxon>
        <taxon>Viridiplantae</taxon>
        <taxon>Chlorophyta</taxon>
        <taxon>core chlorophytes</taxon>
        <taxon>Chlorophyceae</taxon>
        <taxon>CS clade</taxon>
        <taxon>Sphaeropleales</taxon>
        <taxon>Selenastraceae</taxon>
        <taxon>Monoraphidium</taxon>
    </lineage>
</organism>
<accession>A0A0D2K5D9</accession>
<dbReference type="GeneID" id="25734348"/>
<evidence type="ECO:0000313" key="2">
    <source>
        <dbReference type="Proteomes" id="UP000054498"/>
    </source>
</evidence>
<feature type="non-terminal residue" evidence="1">
    <location>
        <position position="1"/>
    </location>
</feature>
<dbReference type="AlphaFoldDB" id="A0A0D2K5D9"/>
<dbReference type="Proteomes" id="UP000054498">
    <property type="component" value="Unassembled WGS sequence"/>
</dbReference>
<keyword evidence="2" id="KW-1185">Reference proteome</keyword>
<sequence length="59" mass="6133">RPAPRGPPSPRPSSVPRGALPDVLCPPHLFKLVDPEYAQCVAAVGACLLAEARAVAHIP</sequence>
<dbReference type="KEGG" id="mng:MNEG_16575"/>
<proteinExistence type="predicted"/>
<protein>
    <submittedName>
        <fullName evidence="1">Uncharacterized protein</fullName>
    </submittedName>
</protein>
<dbReference type="RefSeq" id="XP_013890408.1">
    <property type="nucleotide sequence ID" value="XM_014034954.1"/>
</dbReference>
<reference evidence="1 2" key="1">
    <citation type="journal article" date="2013" name="BMC Genomics">
        <title>Reconstruction of the lipid metabolism for the microalga Monoraphidium neglectum from its genome sequence reveals characteristics suitable for biofuel production.</title>
        <authorList>
            <person name="Bogen C."/>
            <person name="Al-Dilaimi A."/>
            <person name="Albersmeier A."/>
            <person name="Wichmann J."/>
            <person name="Grundmann M."/>
            <person name="Rupp O."/>
            <person name="Lauersen K.J."/>
            <person name="Blifernez-Klassen O."/>
            <person name="Kalinowski J."/>
            <person name="Goesmann A."/>
            <person name="Mussgnug J.H."/>
            <person name="Kruse O."/>
        </authorList>
    </citation>
    <scope>NUCLEOTIDE SEQUENCE [LARGE SCALE GENOMIC DNA]</scope>
    <source>
        <strain evidence="1 2">SAG 48.87</strain>
    </source>
</reference>
<dbReference type="EMBL" id="KK106739">
    <property type="protein sequence ID" value="KIY91388.1"/>
    <property type="molecule type" value="Genomic_DNA"/>
</dbReference>
<gene>
    <name evidence="1" type="ORF">MNEG_16575</name>
</gene>
<evidence type="ECO:0000313" key="1">
    <source>
        <dbReference type="EMBL" id="KIY91388.1"/>
    </source>
</evidence>
<feature type="non-terminal residue" evidence="1">
    <location>
        <position position="59"/>
    </location>
</feature>
<name>A0A0D2K5D9_9CHLO</name>